<dbReference type="AlphaFoldDB" id="A0A848GJW0"/>
<keyword evidence="2" id="KW-1185">Reference proteome</keyword>
<evidence type="ECO:0000313" key="2">
    <source>
        <dbReference type="Proteomes" id="UP000583266"/>
    </source>
</evidence>
<dbReference type="EMBL" id="JABBGC010000001">
    <property type="protein sequence ID" value="NML37312.1"/>
    <property type="molecule type" value="Genomic_DNA"/>
</dbReference>
<dbReference type="InterPro" id="IPR029063">
    <property type="entry name" value="SAM-dependent_MTases_sf"/>
</dbReference>
<dbReference type="GO" id="GO:0008168">
    <property type="term" value="F:methyltransferase activity"/>
    <property type="evidence" value="ECO:0007669"/>
    <property type="project" value="UniProtKB-KW"/>
</dbReference>
<dbReference type="Gene3D" id="3.40.50.150">
    <property type="entry name" value="Vaccinia Virus protein VP39"/>
    <property type="match status" value="1"/>
</dbReference>
<sequence length="267" mass="30552">MINLIQTAERTNNSSHINNYIFQRHLFAYKSVPEKWLSGKDVLEIGCGTAYGASILAADANVYVGLDKKVPVVEPAFKNTRFLKCTLPFLQEIPDGSFDTIVCFQVIEHIRQDALLLSEMKRVLKKDGVILITTPNRLTTLVRNPFHVREYTGEELGHLVHQYFDKFDIYGVFGNERVKEYYEVNKKAVAGILRIDRWGLIDKMPAALLKIPYSIMNNLNRLLLFLSAPPETRMITDEDFSLLKVDDDCLDLFAVIHNSDQAEKLRD</sequence>
<dbReference type="Proteomes" id="UP000583266">
    <property type="component" value="Unassembled WGS sequence"/>
</dbReference>
<dbReference type="Pfam" id="PF13489">
    <property type="entry name" value="Methyltransf_23"/>
    <property type="match status" value="1"/>
</dbReference>
<gene>
    <name evidence="1" type="ORF">HHL17_08885</name>
</gene>
<dbReference type="InterPro" id="IPR050508">
    <property type="entry name" value="Methyltransf_Superfamily"/>
</dbReference>
<dbReference type="PANTHER" id="PTHR42912">
    <property type="entry name" value="METHYLTRANSFERASE"/>
    <property type="match status" value="1"/>
</dbReference>
<protein>
    <submittedName>
        <fullName evidence="1">Class I SAM-dependent methyltransferase</fullName>
    </submittedName>
</protein>
<keyword evidence="1" id="KW-0489">Methyltransferase</keyword>
<organism evidence="1 2">
    <name type="scientific">Chitinophaga fulva</name>
    <dbReference type="NCBI Taxonomy" id="2728842"/>
    <lineage>
        <taxon>Bacteria</taxon>
        <taxon>Pseudomonadati</taxon>
        <taxon>Bacteroidota</taxon>
        <taxon>Chitinophagia</taxon>
        <taxon>Chitinophagales</taxon>
        <taxon>Chitinophagaceae</taxon>
        <taxon>Chitinophaga</taxon>
    </lineage>
</organism>
<dbReference type="RefSeq" id="WP_169224380.1">
    <property type="nucleotide sequence ID" value="NZ_JABBGC010000001.1"/>
</dbReference>
<dbReference type="GO" id="GO:0032259">
    <property type="term" value="P:methylation"/>
    <property type="evidence" value="ECO:0007669"/>
    <property type="project" value="UniProtKB-KW"/>
</dbReference>
<reference evidence="1 2" key="1">
    <citation type="submission" date="2020-04" db="EMBL/GenBank/DDBJ databases">
        <title>Chitinophaga sp. G-6-1-13 sp. nov., isolated from soil.</title>
        <authorList>
            <person name="Dahal R.H."/>
            <person name="Chaudhary D.K."/>
        </authorList>
    </citation>
    <scope>NUCLEOTIDE SEQUENCE [LARGE SCALE GENOMIC DNA]</scope>
    <source>
        <strain evidence="1 2">G-6-1-13</strain>
    </source>
</reference>
<comment type="caution">
    <text evidence="1">The sequence shown here is derived from an EMBL/GenBank/DDBJ whole genome shotgun (WGS) entry which is preliminary data.</text>
</comment>
<name>A0A848GJW0_9BACT</name>
<dbReference type="SUPFAM" id="SSF53335">
    <property type="entry name" value="S-adenosyl-L-methionine-dependent methyltransferases"/>
    <property type="match status" value="1"/>
</dbReference>
<keyword evidence="1" id="KW-0808">Transferase</keyword>
<dbReference type="CDD" id="cd02440">
    <property type="entry name" value="AdoMet_MTases"/>
    <property type="match status" value="1"/>
</dbReference>
<dbReference type="PANTHER" id="PTHR42912:SF93">
    <property type="entry name" value="N6-ADENOSINE-METHYLTRANSFERASE TMT1A"/>
    <property type="match status" value="1"/>
</dbReference>
<proteinExistence type="predicted"/>
<accession>A0A848GJW0</accession>
<evidence type="ECO:0000313" key="1">
    <source>
        <dbReference type="EMBL" id="NML37312.1"/>
    </source>
</evidence>